<dbReference type="InterPro" id="IPR005690">
    <property type="entry name" value="Toc86_159"/>
</dbReference>
<dbReference type="InterPro" id="IPR045058">
    <property type="entry name" value="GIMA/IAN/Toc"/>
</dbReference>
<dbReference type="PROSITE" id="PS51720">
    <property type="entry name" value="G_AIG1"/>
    <property type="match status" value="1"/>
</dbReference>
<keyword evidence="10" id="KW-0460">Magnesium</keyword>
<feature type="region of interest" description="Disordered" evidence="17">
    <location>
        <begin position="21"/>
        <end position="51"/>
    </location>
</feature>
<dbReference type="GO" id="GO:0046872">
    <property type="term" value="F:metal ion binding"/>
    <property type="evidence" value="ECO:0007669"/>
    <property type="project" value="UniProtKB-KW"/>
</dbReference>
<dbReference type="GO" id="GO:0015031">
    <property type="term" value="P:protein transport"/>
    <property type="evidence" value="ECO:0007669"/>
    <property type="project" value="UniProtKB-KW"/>
</dbReference>
<dbReference type="EMBL" id="KZ451953">
    <property type="protein sequence ID" value="PKA58438.1"/>
    <property type="molecule type" value="Genomic_DNA"/>
</dbReference>
<evidence type="ECO:0000256" key="5">
    <source>
        <dbReference type="ARBA" id="ARBA00022692"/>
    </source>
</evidence>
<keyword evidence="20" id="KW-1185">Reference proteome</keyword>
<keyword evidence="4" id="KW-0934">Plastid</keyword>
<keyword evidence="9" id="KW-1002">Plastid outer membrane</keyword>
<reference evidence="19 20" key="1">
    <citation type="journal article" date="2017" name="Nature">
        <title>The Apostasia genome and the evolution of orchids.</title>
        <authorList>
            <person name="Zhang G.Q."/>
            <person name="Liu K.W."/>
            <person name="Li Z."/>
            <person name="Lohaus R."/>
            <person name="Hsiao Y.Y."/>
            <person name="Niu S.C."/>
            <person name="Wang J.Y."/>
            <person name="Lin Y.C."/>
            <person name="Xu Q."/>
            <person name="Chen L.J."/>
            <person name="Yoshida K."/>
            <person name="Fujiwara S."/>
            <person name="Wang Z.W."/>
            <person name="Zhang Y.Q."/>
            <person name="Mitsuda N."/>
            <person name="Wang M."/>
            <person name="Liu G.H."/>
            <person name="Pecoraro L."/>
            <person name="Huang H.X."/>
            <person name="Xiao X.J."/>
            <person name="Lin M."/>
            <person name="Wu X.Y."/>
            <person name="Wu W.L."/>
            <person name="Chen Y.Y."/>
            <person name="Chang S.B."/>
            <person name="Sakamoto S."/>
            <person name="Ohme-Takagi M."/>
            <person name="Yagi M."/>
            <person name="Zeng S.J."/>
            <person name="Shen C.Y."/>
            <person name="Yeh C.M."/>
            <person name="Luo Y.B."/>
            <person name="Tsai W.C."/>
            <person name="Van de Peer Y."/>
            <person name="Liu Z.J."/>
        </authorList>
    </citation>
    <scope>NUCLEOTIDE SEQUENCE [LARGE SCALE GENOMIC DNA]</scope>
    <source>
        <strain evidence="20">cv. Shenzhen</strain>
        <tissue evidence="19">Stem</tissue>
    </source>
</reference>
<dbReference type="Pfam" id="PF11886">
    <property type="entry name" value="TOC159_MAD"/>
    <property type="match status" value="1"/>
</dbReference>
<name>A0A2I0ASB1_9ASPA</name>
<dbReference type="PANTHER" id="PTHR10903:SF120">
    <property type="entry name" value="TRANSLOCASE OF CHLOROPLAST 159, CHLOROPLASTIC"/>
    <property type="match status" value="1"/>
</dbReference>
<keyword evidence="14" id="KW-0472">Membrane</keyword>
<evidence type="ECO:0000256" key="11">
    <source>
        <dbReference type="ARBA" id="ARBA00022927"/>
    </source>
</evidence>
<comment type="cofactor">
    <cofactor evidence="1">
        <name>Mg(2+)</name>
        <dbReference type="ChEBI" id="CHEBI:18420"/>
    </cofactor>
</comment>
<evidence type="ECO:0000256" key="14">
    <source>
        <dbReference type="ARBA" id="ARBA00023136"/>
    </source>
</evidence>
<evidence type="ECO:0000256" key="3">
    <source>
        <dbReference type="ARBA" id="ARBA00022528"/>
    </source>
</evidence>
<accession>A0A2I0ASB1</accession>
<dbReference type="OrthoDB" id="8954335at2759"/>
<evidence type="ECO:0000256" key="2">
    <source>
        <dbReference type="ARBA" id="ARBA00022448"/>
    </source>
</evidence>
<dbReference type="PANTHER" id="PTHR10903">
    <property type="entry name" value="GTPASE, IMAP FAMILY MEMBER-RELATED"/>
    <property type="match status" value="1"/>
</dbReference>
<proteinExistence type="inferred from homology"/>
<evidence type="ECO:0000256" key="17">
    <source>
        <dbReference type="SAM" id="MobiDB-lite"/>
    </source>
</evidence>
<comment type="similarity">
    <text evidence="16">Belongs to the TRAFAC class TrmE-Era-EngA-EngB-Septin-like GTPase superfamily. AIG1/Toc34/Toc159-like paraseptin GTPase family. TOC159 subfamily.</text>
</comment>
<evidence type="ECO:0000313" key="19">
    <source>
        <dbReference type="EMBL" id="PKA58438.1"/>
    </source>
</evidence>
<gene>
    <name evidence="19" type="primary">TOC159</name>
    <name evidence="19" type="ORF">AXF42_Ash013944</name>
</gene>
<dbReference type="SUPFAM" id="SSF52540">
    <property type="entry name" value="P-loop containing nucleoside triphosphate hydrolases"/>
    <property type="match status" value="1"/>
</dbReference>
<dbReference type="NCBIfam" id="TIGR00993">
    <property type="entry name" value="3a0901s04IAP86"/>
    <property type="match status" value="1"/>
</dbReference>
<dbReference type="InterPro" id="IPR006703">
    <property type="entry name" value="G_AIG1"/>
</dbReference>
<dbReference type="FunFam" id="3.40.50.300:FF:000413">
    <property type="entry name" value="Translocase of chloroplast 120, chloroplastic"/>
    <property type="match status" value="1"/>
</dbReference>
<sequence length="1204" mass="133509">MSLYPPSGYASAPLAIRARLSTEDSASDASSTFAHESDDGGSADNGEDIEEGFRTVSEASEELEDGEASPTPVRLPRVPFMPIARITGDDDDGDVLEVEFDEEVQLNSKLPLENLVAESSSLGGGFLACREESEFSAAMEDFEEVKKMASDIDDANADEGYAEWKNVENESSIMESGKTVDLVQKFDLMVELKHRESAKETDKYVKNGEDAAQFVQIKAAVFPDMRSKENWDKEAELEALEAEFSESDIVKNDLAVQVKSGNGLNEGNTVEAREDDFAECKVSEVAQLYGSEHFKLDEDQSQAGNDRDLFVIADPEASQDSAFKIHIINDSQAVHGICYTNAEVAAVKALNHPEQGLIDVEDKHDESGLFASEGFSCMNCNSWEFSSDHFSPVFVSRKGDSHVYKEEYDFSEEKVPISEWPARFATFDDSETAKYILKEMEKGSPSSLSGFGSSTDYSPILDSHMVPNSDEDMETDEDNCTKELFHTSALAALLHASSGLSGDFPNLRSTNIFTSTASEFAEDTNDVEKKLHLKVGRMRAKYLYLLQRLGYSPKDTLPYQVLHRLGTAERASSGGQMSHEAGEEKDNFGFSCNILLLGKSGVGKSSVINSIFNEEKAPTNPFEAATTSVREISGMVDGVFIRFIDSPGLRTSLIDQRANRKILLIIKKYVTRFPPDIVLYIDRIDIHTQDFDDLPVLRMITNILGRSIWSNSIVAFTHAASPLADGPDGSSLSYEMFVAQRSHLVQQCICQAAGDIHLTNPVALVENHPSCSTNERGEMMLPNGLRWRPHLLLLCYSSKILSELNSLLKLGVSSPKKFFRFFPSCPLSFFLSSLLQSKARPKLSTQAGRDEVGVDGEQDDEYGQFPFFTPLSESQNAEPKNEQKKASFDRYDDRTKLLQKQQWEEEIKRLKNMEGWKEALDFEHATLAAHPFRLCNIVLPPSFDCDNLTYRYRFLEPTSNLLIRPMLDIHSWDHDCNYDGTSIQGDFHVVNQFPMSVVVQIKDKRKFGIYMESSIAAKHGENCSSLVFFSIHPVGKQLAYPLQVEAKFEKPKNSANAETAIISFGETMIAGLKLVDKIQIGKKLNLVASTGAVEAQGGVAYGANLEARLREVDCFIGQTLSSTLALSLVKWRGGVALGADLKSQFSIGRNSKMEVGVVLTNRSNGRLTIKTSSTEQLCIAYLGLFPFVFSICRFLWPGETNLAK</sequence>
<keyword evidence="2" id="KW-0813">Transport</keyword>
<evidence type="ECO:0000256" key="8">
    <source>
        <dbReference type="ARBA" id="ARBA00022801"/>
    </source>
</evidence>
<organism evidence="19 20">
    <name type="scientific">Apostasia shenzhenica</name>
    <dbReference type="NCBI Taxonomy" id="1088818"/>
    <lineage>
        <taxon>Eukaryota</taxon>
        <taxon>Viridiplantae</taxon>
        <taxon>Streptophyta</taxon>
        <taxon>Embryophyta</taxon>
        <taxon>Tracheophyta</taxon>
        <taxon>Spermatophyta</taxon>
        <taxon>Magnoliopsida</taxon>
        <taxon>Liliopsida</taxon>
        <taxon>Asparagales</taxon>
        <taxon>Orchidaceae</taxon>
        <taxon>Apostasioideae</taxon>
        <taxon>Apostasia</taxon>
    </lineage>
</organism>
<evidence type="ECO:0000256" key="10">
    <source>
        <dbReference type="ARBA" id="ARBA00022842"/>
    </source>
</evidence>
<evidence type="ECO:0000256" key="1">
    <source>
        <dbReference type="ARBA" id="ARBA00001946"/>
    </source>
</evidence>
<keyword evidence="7" id="KW-0547">Nucleotide-binding</keyword>
<protein>
    <submittedName>
        <fullName evidence="19">Translocase of chloroplast 159, chloroplastic</fullName>
    </submittedName>
</protein>
<keyword evidence="13" id="KW-0342">GTP-binding</keyword>
<evidence type="ECO:0000256" key="12">
    <source>
        <dbReference type="ARBA" id="ARBA00022989"/>
    </source>
</evidence>
<evidence type="ECO:0000256" key="13">
    <source>
        <dbReference type="ARBA" id="ARBA00023134"/>
    </source>
</evidence>
<dbReference type="Pfam" id="PF04548">
    <property type="entry name" value="AIG1"/>
    <property type="match status" value="1"/>
</dbReference>
<dbReference type="GO" id="GO:0005525">
    <property type="term" value="F:GTP binding"/>
    <property type="evidence" value="ECO:0007669"/>
    <property type="project" value="UniProtKB-KW"/>
</dbReference>
<dbReference type="AlphaFoldDB" id="A0A2I0ASB1"/>
<dbReference type="GO" id="GO:0009707">
    <property type="term" value="C:chloroplast outer membrane"/>
    <property type="evidence" value="ECO:0007669"/>
    <property type="project" value="UniProtKB-SubCell"/>
</dbReference>
<keyword evidence="12" id="KW-1133">Transmembrane helix</keyword>
<dbReference type="InterPro" id="IPR024283">
    <property type="entry name" value="TOC159_MAD"/>
</dbReference>
<evidence type="ECO:0000313" key="20">
    <source>
        <dbReference type="Proteomes" id="UP000236161"/>
    </source>
</evidence>
<dbReference type="InterPro" id="IPR027417">
    <property type="entry name" value="P-loop_NTPase"/>
</dbReference>
<keyword evidence="3" id="KW-0150">Chloroplast</keyword>
<evidence type="ECO:0000256" key="15">
    <source>
        <dbReference type="ARBA" id="ARBA00023766"/>
    </source>
</evidence>
<feature type="compositionally biased region" description="Low complexity" evidence="17">
    <location>
        <begin position="23"/>
        <end position="32"/>
    </location>
</feature>
<keyword evidence="6" id="KW-0479">Metal-binding</keyword>
<feature type="compositionally biased region" description="Acidic residues" evidence="17">
    <location>
        <begin position="39"/>
        <end position="50"/>
    </location>
</feature>
<dbReference type="Gene3D" id="3.40.50.300">
    <property type="entry name" value="P-loop containing nucleotide triphosphate hydrolases"/>
    <property type="match status" value="1"/>
</dbReference>
<dbReference type="GO" id="GO:0003924">
    <property type="term" value="F:GTPase activity"/>
    <property type="evidence" value="ECO:0007669"/>
    <property type="project" value="InterPro"/>
</dbReference>
<evidence type="ECO:0000256" key="4">
    <source>
        <dbReference type="ARBA" id="ARBA00022640"/>
    </source>
</evidence>
<keyword evidence="11" id="KW-0653">Protein transport</keyword>
<evidence type="ECO:0000256" key="16">
    <source>
        <dbReference type="ARBA" id="ARBA00023775"/>
    </source>
</evidence>
<feature type="domain" description="AIG1-type G" evidence="18">
    <location>
        <begin position="589"/>
        <end position="805"/>
    </location>
</feature>
<dbReference type="GO" id="GO:0045036">
    <property type="term" value="P:protein targeting to chloroplast"/>
    <property type="evidence" value="ECO:0007669"/>
    <property type="project" value="InterPro"/>
</dbReference>
<evidence type="ECO:0000259" key="18">
    <source>
        <dbReference type="PROSITE" id="PS51720"/>
    </source>
</evidence>
<evidence type="ECO:0000256" key="7">
    <source>
        <dbReference type="ARBA" id="ARBA00022741"/>
    </source>
</evidence>
<keyword evidence="8" id="KW-0378">Hydrolase</keyword>
<evidence type="ECO:0000256" key="6">
    <source>
        <dbReference type="ARBA" id="ARBA00022723"/>
    </source>
</evidence>
<evidence type="ECO:0000256" key="9">
    <source>
        <dbReference type="ARBA" id="ARBA00022805"/>
    </source>
</evidence>
<comment type="subcellular location">
    <subcellularLocation>
        <location evidence="15">Plastid</location>
        <location evidence="15">Chloroplast outer membrane</location>
        <topology evidence="15">Single-pass membrane protein</topology>
    </subcellularLocation>
</comment>
<dbReference type="STRING" id="1088818.A0A2I0ASB1"/>
<keyword evidence="5" id="KW-0812">Transmembrane</keyword>
<dbReference type="Proteomes" id="UP000236161">
    <property type="component" value="Unassembled WGS sequence"/>
</dbReference>